<accession>A0A6H5IDJ6</accession>
<feature type="compositionally biased region" description="Low complexity" evidence="1">
    <location>
        <begin position="26"/>
        <end position="42"/>
    </location>
</feature>
<reference evidence="2 3" key="1">
    <citation type="submission" date="2020-02" db="EMBL/GenBank/DDBJ databases">
        <authorList>
            <person name="Ferguson B K."/>
        </authorList>
    </citation>
    <scope>NUCLEOTIDE SEQUENCE [LARGE SCALE GENOMIC DNA]</scope>
</reference>
<gene>
    <name evidence="2" type="ORF">TBRA_LOCUS5388</name>
</gene>
<name>A0A6H5IDJ6_9HYME</name>
<dbReference type="EMBL" id="CADCXV010000711">
    <property type="protein sequence ID" value="CAB0033481.1"/>
    <property type="molecule type" value="Genomic_DNA"/>
</dbReference>
<evidence type="ECO:0000313" key="2">
    <source>
        <dbReference type="EMBL" id="CAB0033481.1"/>
    </source>
</evidence>
<feature type="region of interest" description="Disordered" evidence="1">
    <location>
        <begin position="22"/>
        <end position="49"/>
    </location>
</feature>
<protein>
    <submittedName>
        <fullName evidence="2">Uncharacterized protein</fullName>
    </submittedName>
</protein>
<evidence type="ECO:0000313" key="3">
    <source>
        <dbReference type="Proteomes" id="UP000479190"/>
    </source>
</evidence>
<keyword evidence="3" id="KW-1185">Reference proteome</keyword>
<dbReference type="Proteomes" id="UP000479190">
    <property type="component" value="Unassembled WGS sequence"/>
</dbReference>
<proteinExistence type="predicted"/>
<organism evidence="2 3">
    <name type="scientific">Trichogramma brassicae</name>
    <dbReference type="NCBI Taxonomy" id="86971"/>
    <lineage>
        <taxon>Eukaryota</taxon>
        <taxon>Metazoa</taxon>
        <taxon>Ecdysozoa</taxon>
        <taxon>Arthropoda</taxon>
        <taxon>Hexapoda</taxon>
        <taxon>Insecta</taxon>
        <taxon>Pterygota</taxon>
        <taxon>Neoptera</taxon>
        <taxon>Endopterygota</taxon>
        <taxon>Hymenoptera</taxon>
        <taxon>Apocrita</taxon>
        <taxon>Proctotrupomorpha</taxon>
        <taxon>Chalcidoidea</taxon>
        <taxon>Trichogrammatidae</taxon>
        <taxon>Trichogramma</taxon>
    </lineage>
</organism>
<dbReference type="AlphaFoldDB" id="A0A6H5IDJ6"/>
<sequence length="108" mass="12317">MKPLRSRLLASGVRIIHSRLYHDSRSSSSSTRRPPTYTSSSRARVCVSRKSPHEAQVEHKYDHRLIFVPLGSSSQMMSKGPQISETEIECKRCTRCTFLPLLIMPTIM</sequence>
<evidence type="ECO:0000256" key="1">
    <source>
        <dbReference type="SAM" id="MobiDB-lite"/>
    </source>
</evidence>